<comment type="caution">
    <text evidence="1">The sequence shown here is derived from an EMBL/GenBank/DDBJ whole genome shotgun (WGS) entry which is preliminary data.</text>
</comment>
<dbReference type="VEuPathDB" id="AmoebaDB:DDB_G0291546"/>
<reference evidence="1 2" key="1">
    <citation type="journal article" date="2005" name="Nature">
        <title>The genome of the social amoeba Dictyostelium discoideum.</title>
        <authorList>
            <consortium name="The Dictyostelium discoideum Sequencing Consortium"/>
            <person name="Eichinger L."/>
            <person name="Pachebat J.A."/>
            <person name="Glockner G."/>
            <person name="Rajandream M.A."/>
            <person name="Sucgang R."/>
            <person name="Berriman M."/>
            <person name="Song J."/>
            <person name="Olsen R."/>
            <person name="Szafranski K."/>
            <person name="Xu Q."/>
            <person name="Tunggal B."/>
            <person name="Kummerfeld S."/>
            <person name="Madera M."/>
            <person name="Konfortov B.A."/>
            <person name="Rivero F."/>
            <person name="Bankier A.T."/>
            <person name="Lehmann R."/>
            <person name="Hamlin N."/>
            <person name="Davies R."/>
            <person name="Gaudet P."/>
            <person name="Fey P."/>
            <person name="Pilcher K."/>
            <person name="Chen G."/>
            <person name="Saunders D."/>
            <person name="Sodergren E."/>
            <person name="Davis P."/>
            <person name="Kerhornou A."/>
            <person name="Nie X."/>
            <person name="Hall N."/>
            <person name="Anjard C."/>
            <person name="Hemphill L."/>
            <person name="Bason N."/>
            <person name="Farbrother P."/>
            <person name="Desany B."/>
            <person name="Just E."/>
            <person name="Morio T."/>
            <person name="Rost R."/>
            <person name="Churcher C."/>
            <person name="Cooper J."/>
            <person name="Haydock S."/>
            <person name="van Driessche N."/>
            <person name="Cronin A."/>
            <person name="Goodhead I."/>
            <person name="Muzny D."/>
            <person name="Mourier T."/>
            <person name="Pain A."/>
            <person name="Lu M."/>
            <person name="Harper D."/>
            <person name="Lindsay R."/>
            <person name="Hauser H."/>
            <person name="James K."/>
            <person name="Quiles M."/>
            <person name="Madan Babu M."/>
            <person name="Saito T."/>
            <person name="Buchrieser C."/>
            <person name="Wardroper A."/>
            <person name="Felder M."/>
            <person name="Thangavelu M."/>
            <person name="Johnson D."/>
            <person name="Knights A."/>
            <person name="Loulseged H."/>
            <person name="Mungall K."/>
            <person name="Oliver K."/>
            <person name="Price C."/>
            <person name="Quail M.A."/>
            <person name="Urushihara H."/>
            <person name="Hernandez J."/>
            <person name="Rabbinowitsch E."/>
            <person name="Steffen D."/>
            <person name="Sanders M."/>
            <person name="Ma J."/>
            <person name="Kohara Y."/>
            <person name="Sharp S."/>
            <person name="Simmonds M."/>
            <person name="Spiegler S."/>
            <person name="Tivey A."/>
            <person name="Sugano S."/>
            <person name="White B."/>
            <person name="Walker D."/>
            <person name="Woodward J."/>
            <person name="Winckler T."/>
            <person name="Tanaka Y."/>
            <person name="Shaulsky G."/>
            <person name="Schleicher M."/>
            <person name="Weinstock G."/>
            <person name="Rosenthal A."/>
            <person name="Cox E.C."/>
            <person name="Chisholm R.L."/>
            <person name="Gibbs R."/>
            <person name="Loomis W.F."/>
            <person name="Platzer M."/>
            <person name="Kay R.R."/>
            <person name="Williams J."/>
            <person name="Dear P.H."/>
            <person name="Noegel A.A."/>
            <person name="Barrell B."/>
            <person name="Kuspa A."/>
        </authorList>
    </citation>
    <scope>NUCLEOTIDE SEQUENCE [LARGE SCALE GENOMIC DNA]</scope>
    <source>
        <strain evidence="1 2">AX4</strain>
    </source>
</reference>
<evidence type="ECO:0000313" key="2">
    <source>
        <dbReference type="Proteomes" id="UP000002195"/>
    </source>
</evidence>
<dbReference type="RefSeq" id="XP_635294.1">
    <property type="nucleotide sequence ID" value="XM_630202.1"/>
</dbReference>
<dbReference type="AlphaFoldDB" id="Q54EE6"/>
<name>Q54EE6_DICDI</name>
<accession>Q54EE6</accession>
<dbReference type="GeneID" id="8628238"/>
<dbReference type="KEGG" id="ddi:DDB_G0291546"/>
<sequence>MNKLFNNLNKSKLLFINNNFKNSFNNIKKFYNNQSTTTTSTFNNKNTSILFKNKQSQQVFNFSTTNSNLSSSTTISTKTSEMKPETNEFMYIGKRDEFFEKEIFSDFNKSNPNSNYYTFKFQTADATINEKEILESIKNEPKNNFYYQQLGAHIGVNGTTILNGKVVDTLDLYLIQVENNPRERNVFFSLFVYMKEYANLEQVTLLNGETVTLKQCLIKEIANNPNNIESHILLFTLMDHLVEDTVEIFYYVDSLTNEEFKPTFDQLDINIDAEGVTSKMIGEDKVLVKKLRKLDLLSNVMAIDRYNARALDILNFIMMEGNPEIYIGKHLLTTYEVCHNNYIINRDHDPLSIYYYSEQLNPWYAVFITERSDEVSKLSLLVEGINKFPDFPNFYFRLASILNNDYQYVKFKKSSNNHHDDVDGNEEFIEMNRNDLLRTGFNLIKERIEFYSMADLGEYYYEFARYLGLNDTVKFVDLNDTVEKEFTRKQLFIKSIEALEGSFDVPIHELLLLMTPDETVTIYGKPHSIIDVANIPHYSGTVEKVLAIVYKNHNNIDQFKKYNEIYLKKRVKVIENFISAIENSPIVTSNYTALGTIIEKDEKVTINGKPLGRVDLFLCAIQSNPNDTGPYHKLARELPYIDSTITLLDGTIKNKVNLQAETFLYNPHSLYDYATQSIPQFGNFDDAWKSWAMRDCLSKVISMDPLYKNAYLKLAIEMHNYSIDECQIPSLTIGTPFIYFKDQLKLTRKQILIKYLELSQIDFEFDQTDNLLAWYYLSLEMDIKNNIDTIDNVKNKKEEIQFGKTKKQILLSIIEKDETFSRAYSEISSLLPIETRYDHVIEFMVMAIKVESDINIKSSHYYKLSQYLKDNNEKVKLDDGSIMNKQQLLVESIELNPRSNTNNHSFAYHSLANLLTNPTDTIEIFGKQLNQSELFELALINSQNFSDSLKIKSNQILNDTKNLFF</sequence>
<dbReference type="InParanoid" id="Q54EE6"/>
<dbReference type="Proteomes" id="UP000002195">
    <property type="component" value="Unassembled WGS sequence"/>
</dbReference>
<dbReference type="FunCoup" id="Q54EE6">
    <property type="interactions" value="877"/>
</dbReference>
<dbReference type="eggNOG" id="ENOG502RII6">
    <property type="taxonomic scope" value="Eukaryota"/>
</dbReference>
<evidence type="ECO:0000313" key="1">
    <source>
        <dbReference type="EMBL" id="EAL61757.1"/>
    </source>
</evidence>
<keyword evidence="2" id="KW-1185">Reference proteome</keyword>
<dbReference type="PhylomeDB" id="Q54EE6"/>
<gene>
    <name evidence="1" type="ORF">DDB_G0291546</name>
</gene>
<dbReference type="PaxDb" id="44689-DDB0183970"/>
<dbReference type="EMBL" id="AAFI02000177">
    <property type="protein sequence ID" value="EAL61757.1"/>
    <property type="molecule type" value="Genomic_DNA"/>
</dbReference>
<organism evidence="1 2">
    <name type="scientific">Dictyostelium discoideum</name>
    <name type="common">Social amoeba</name>
    <dbReference type="NCBI Taxonomy" id="44689"/>
    <lineage>
        <taxon>Eukaryota</taxon>
        <taxon>Amoebozoa</taxon>
        <taxon>Evosea</taxon>
        <taxon>Eumycetozoa</taxon>
        <taxon>Dictyostelia</taxon>
        <taxon>Dictyosteliales</taxon>
        <taxon>Dictyosteliaceae</taxon>
        <taxon>Dictyostelium</taxon>
    </lineage>
</organism>
<dbReference type="dictyBase" id="DDB_G0291546"/>
<proteinExistence type="predicted"/>
<dbReference type="HOGENOM" id="CLU_342710_0_0_1"/>
<protein>
    <submittedName>
        <fullName evidence="1">Uncharacterized protein</fullName>
    </submittedName>
</protein>